<dbReference type="InterPro" id="IPR037396">
    <property type="entry name" value="FMN_HAD"/>
</dbReference>
<feature type="binding site" evidence="7">
    <location>
        <position position="160"/>
    </location>
    <ligand>
        <name>glyoxylate</name>
        <dbReference type="ChEBI" id="CHEBI:36655"/>
    </ligand>
</feature>
<evidence type="ECO:0000259" key="8">
    <source>
        <dbReference type="PROSITE" id="PS51349"/>
    </source>
</evidence>
<dbReference type="InterPro" id="IPR013785">
    <property type="entry name" value="Aldolase_TIM"/>
</dbReference>
<dbReference type="Proteomes" id="UP000293764">
    <property type="component" value="Unassembled WGS sequence"/>
</dbReference>
<gene>
    <name evidence="9" type="ORF">EUA98_12775</name>
</gene>
<evidence type="ECO:0000256" key="7">
    <source>
        <dbReference type="PIRSR" id="PIRSR000138-2"/>
    </source>
</evidence>
<feature type="binding site" evidence="7">
    <location>
        <position position="303"/>
    </location>
    <ligand>
        <name>glyoxylate</name>
        <dbReference type="ChEBI" id="CHEBI:36655"/>
    </ligand>
</feature>
<accession>A0A4Q5N095</accession>
<keyword evidence="2 7" id="KW-0285">Flavoprotein</keyword>
<protein>
    <submittedName>
        <fullName evidence="9">Alpha-hydroxy-acid oxidizing protein</fullName>
    </submittedName>
</protein>
<evidence type="ECO:0000256" key="1">
    <source>
        <dbReference type="ARBA" id="ARBA00001917"/>
    </source>
</evidence>
<dbReference type="GO" id="GO:0010181">
    <property type="term" value="F:FMN binding"/>
    <property type="evidence" value="ECO:0007669"/>
    <property type="project" value="InterPro"/>
</dbReference>
<comment type="cofactor">
    <cofactor evidence="1">
        <name>FMN</name>
        <dbReference type="ChEBI" id="CHEBI:58210"/>
    </cofactor>
</comment>
<feature type="active site" description="Proton acceptor" evidence="6">
    <location>
        <position position="300"/>
    </location>
</feature>
<keyword evidence="10" id="KW-1185">Reference proteome</keyword>
<feature type="binding site" evidence="7">
    <location>
        <position position="276"/>
    </location>
    <ligand>
        <name>FMN</name>
        <dbReference type="ChEBI" id="CHEBI:58210"/>
    </ligand>
</feature>
<evidence type="ECO:0000256" key="4">
    <source>
        <dbReference type="ARBA" id="ARBA00023002"/>
    </source>
</evidence>
<evidence type="ECO:0000256" key="6">
    <source>
        <dbReference type="PIRSR" id="PIRSR000138-1"/>
    </source>
</evidence>
<dbReference type="PROSITE" id="PS00557">
    <property type="entry name" value="FMN_HYDROXY_ACID_DH_1"/>
    <property type="match status" value="1"/>
</dbReference>
<feature type="binding site" evidence="7">
    <location>
        <position position="54"/>
    </location>
    <ligand>
        <name>glyoxylate</name>
        <dbReference type="ChEBI" id="CHEBI:36655"/>
    </ligand>
</feature>
<evidence type="ECO:0000256" key="2">
    <source>
        <dbReference type="ARBA" id="ARBA00022630"/>
    </source>
</evidence>
<dbReference type="PANTHER" id="PTHR10578:SF107">
    <property type="entry name" value="2-HYDROXYACID OXIDASE 1"/>
    <property type="match status" value="1"/>
</dbReference>
<dbReference type="InterPro" id="IPR008259">
    <property type="entry name" value="FMN_hydac_DH_AS"/>
</dbReference>
<dbReference type="AlphaFoldDB" id="A0A4Q5N095"/>
<evidence type="ECO:0000313" key="9">
    <source>
        <dbReference type="EMBL" id="RYV50633.1"/>
    </source>
</evidence>
<organism evidence="9 10">
    <name type="scientific">Pengzhenrongella frigida</name>
    <dbReference type="NCBI Taxonomy" id="1259133"/>
    <lineage>
        <taxon>Bacteria</taxon>
        <taxon>Bacillati</taxon>
        <taxon>Actinomycetota</taxon>
        <taxon>Actinomycetes</taxon>
        <taxon>Micrococcales</taxon>
        <taxon>Pengzhenrongella</taxon>
    </lineage>
</organism>
<comment type="caution">
    <text evidence="9">The sequence shown here is derived from an EMBL/GenBank/DDBJ whole genome shotgun (WGS) entry which is preliminary data.</text>
</comment>
<dbReference type="FunFam" id="3.20.20.70:FF:000029">
    <property type="entry name" value="L-lactate dehydrogenase"/>
    <property type="match status" value="1"/>
</dbReference>
<evidence type="ECO:0000256" key="3">
    <source>
        <dbReference type="ARBA" id="ARBA00022643"/>
    </source>
</evidence>
<dbReference type="InterPro" id="IPR012133">
    <property type="entry name" value="Alpha-hydoxy_acid_DH_FMN"/>
</dbReference>
<feature type="binding site" evidence="7">
    <location>
        <position position="136"/>
    </location>
    <ligand>
        <name>FMN</name>
        <dbReference type="ChEBI" id="CHEBI:58210"/>
    </ligand>
</feature>
<keyword evidence="4" id="KW-0560">Oxidoreductase</keyword>
<dbReference type="GO" id="GO:0016614">
    <property type="term" value="F:oxidoreductase activity, acting on CH-OH group of donors"/>
    <property type="evidence" value="ECO:0007669"/>
    <property type="project" value="UniProtKB-ARBA"/>
</dbReference>
<feature type="domain" description="FMN hydroxy acid dehydrogenase" evidence="8">
    <location>
        <begin position="28"/>
        <end position="403"/>
    </location>
</feature>
<dbReference type="PROSITE" id="PS51349">
    <property type="entry name" value="FMN_HYDROXY_ACID_DH_2"/>
    <property type="match status" value="1"/>
</dbReference>
<feature type="binding site" evidence="7">
    <location>
        <position position="195"/>
    </location>
    <ligand>
        <name>glyoxylate</name>
        <dbReference type="ChEBI" id="CHEBI:36655"/>
    </ligand>
</feature>
<reference evidence="9 10" key="1">
    <citation type="submission" date="2019-01" db="EMBL/GenBank/DDBJ databases">
        <title>Novel species of Cellulomonas.</title>
        <authorList>
            <person name="Liu Q."/>
            <person name="Xin Y.-H."/>
        </authorList>
    </citation>
    <scope>NUCLEOTIDE SEQUENCE [LARGE SCALE GENOMIC DNA]</scope>
    <source>
        <strain evidence="9 10">HLT2-17</strain>
    </source>
</reference>
<feature type="binding site" evidence="7">
    <location>
        <begin position="354"/>
        <end position="355"/>
    </location>
    <ligand>
        <name>FMN</name>
        <dbReference type="ChEBI" id="CHEBI:58210"/>
    </ligand>
</feature>
<dbReference type="OrthoDB" id="9770452at2"/>
<sequence length="403" mass="44304">MMARQLQTWHQLKPLLKLKPFEPDPTTRRLANAHTIGDLRTAARRRTPRSIFDYVDGAAEAEVSIKRARRVLRDVEFQPSVLRDVGTVDLSTQILGRRSELPYVFAPTGFTRMMQHEGEIAVARSARRFGVPYTLSTMGTTSIEDLAVAVPDARNWFGFYVWKDRAAGEDLMTRAREAGYETLVLTVDVPVGGARLRDNRNGFTIPPALTAKTVLDGALHPSWWLNFLTTDPIRFATFDSWGGTIEELAAHLFDPTVELSDLEWVREFWDGPLVVKGIQTVADAERVVGAGADAVVLSNHGGRQLDRAPVPVRLLPDVVQAVGDRAEVYVDSGFMSGADVVAGIALGARAVLLGRAYLYGLMAGGERGVDRANEILTAEIRRTLQLLGVRSIAELTPAHVTLP</sequence>
<name>A0A4Q5N095_9MICO</name>
<dbReference type="InterPro" id="IPR000262">
    <property type="entry name" value="FMN-dep_DH"/>
</dbReference>
<feature type="binding site" evidence="7">
    <location>
        <position position="300"/>
    </location>
    <ligand>
        <name>glyoxylate</name>
        <dbReference type="ChEBI" id="CHEBI:36655"/>
    </ligand>
</feature>
<dbReference type="PIRSF" id="PIRSF000138">
    <property type="entry name" value="Al-hdrx_acd_dh"/>
    <property type="match status" value="1"/>
</dbReference>
<keyword evidence="3 7" id="KW-0288">FMN</keyword>
<proteinExistence type="inferred from homology"/>
<feature type="binding site" evidence="7">
    <location>
        <begin position="107"/>
        <end position="109"/>
    </location>
    <ligand>
        <name>FMN</name>
        <dbReference type="ChEBI" id="CHEBI:58210"/>
    </ligand>
</feature>
<feature type="binding site" evidence="7">
    <location>
        <position position="298"/>
    </location>
    <ligand>
        <name>FMN</name>
        <dbReference type="ChEBI" id="CHEBI:58210"/>
    </ligand>
</feature>
<comment type="similarity">
    <text evidence="5">Belongs to the FMN-dependent alpha-hydroxy acid dehydrogenase family.</text>
</comment>
<evidence type="ECO:0000313" key="10">
    <source>
        <dbReference type="Proteomes" id="UP000293764"/>
    </source>
</evidence>
<dbReference type="Pfam" id="PF01070">
    <property type="entry name" value="FMN_dh"/>
    <property type="match status" value="1"/>
</dbReference>
<dbReference type="Gene3D" id="3.20.20.70">
    <property type="entry name" value="Aldolase class I"/>
    <property type="match status" value="1"/>
</dbReference>
<dbReference type="EMBL" id="SDWW01000030">
    <property type="protein sequence ID" value="RYV50633.1"/>
    <property type="molecule type" value="Genomic_DNA"/>
</dbReference>
<dbReference type="PANTHER" id="PTHR10578">
    <property type="entry name" value="S -2-HYDROXY-ACID OXIDASE-RELATED"/>
    <property type="match status" value="1"/>
</dbReference>
<evidence type="ECO:0000256" key="5">
    <source>
        <dbReference type="ARBA" id="ARBA00024042"/>
    </source>
</evidence>
<feature type="binding site" evidence="7">
    <location>
        <position position="186"/>
    </location>
    <ligand>
        <name>FMN</name>
        <dbReference type="ChEBI" id="CHEBI:58210"/>
    </ligand>
</feature>
<dbReference type="CDD" id="cd02809">
    <property type="entry name" value="alpha_hydroxyacid_oxid_FMN"/>
    <property type="match status" value="1"/>
</dbReference>
<dbReference type="SUPFAM" id="SSF51395">
    <property type="entry name" value="FMN-linked oxidoreductases"/>
    <property type="match status" value="1"/>
</dbReference>